<evidence type="ECO:0000313" key="2">
    <source>
        <dbReference type="Proteomes" id="UP000593564"/>
    </source>
</evidence>
<accession>A0A7J7G5D7</accession>
<gene>
    <name evidence="1" type="ORF">HYC85_027069</name>
</gene>
<protein>
    <submittedName>
        <fullName evidence="1">Uncharacterized protein</fullName>
    </submittedName>
</protein>
<dbReference type="EMBL" id="JACBKZ010000013">
    <property type="protein sequence ID" value="KAF5935940.1"/>
    <property type="molecule type" value="Genomic_DNA"/>
</dbReference>
<dbReference type="AlphaFoldDB" id="A0A7J7G5D7"/>
<proteinExistence type="predicted"/>
<dbReference type="Proteomes" id="UP000593564">
    <property type="component" value="Unassembled WGS sequence"/>
</dbReference>
<organism evidence="1 2">
    <name type="scientific">Camellia sinensis</name>
    <name type="common">Tea plant</name>
    <name type="synonym">Thea sinensis</name>
    <dbReference type="NCBI Taxonomy" id="4442"/>
    <lineage>
        <taxon>Eukaryota</taxon>
        <taxon>Viridiplantae</taxon>
        <taxon>Streptophyta</taxon>
        <taxon>Embryophyta</taxon>
        <taxon>Tracheophyta</taxon>
        <taxon>Spermatophyta</taxon>
        <taxon>Magnoliopsida</taxon>
        <taxon>eudicotyledons</taxon>
        <taxon>Gunneridae</taxon>
        <taxon>Pentapetalae</taxon>
        <taxon>asterids</taxon>
        <taxon>Ericales</taxon>
        <taxon>Theaceae</taxon>
        <taxon>Camellia</taxon>
    </lineage>
</organism>
<name>A0A7J7G5D7_CAMSI</name>
<sequence>MLAVSSAFAGAKVESLLLSNTGGSSSSLSRSSQIPVLCKPSRTRRALIQRGGLSICCEIVSEVLVDPNRASVSPCPSLSALEQLKASAADSTVRSNDMFCDDIFGESPAGVRKTKDNFVEGSDGK</sequence>
<reference evidence="2" key="1">
    <citation type="journal article" date="2020" name="Nat. Commun.">
        <title>Genome assembly of wild tea tree DASZ reveals pedigree and selection history of tea varieties.</title>
        <authorList>
            <person name="Zhang W."/>
            <person name="Zhang Y."/>
            <person name="Qiu H."/>
            <person name="Guo Y."/>
            <person name="Wan H."/>
            <person name="Zhang X."/>
            <person name="Scossa F."/>
            <person name="Alseekh S."/>
            <person name="Zhang Q."/>
            <person name="Wang P."/>
            <person name="Xu L."/>
            <person name="Schmidt M.H."/>
            <person name="Jia X."/>
            <person name="Li D."/>
            <person name="Zhu A."/>
            <person name="Guo F."/>
            <person name="Chen W."/>
            <person name="Ni D."/>
            <person name="Usadel B."/>
            <person name="Fernie A.R."/>
            <person name="Wen W."/>
        </authorList>
    </citation>
    <scope>NUCLEOTIDE SEQUENCE [LARGE SCALE GENOMIC DNA]</scope>
    <source>
        <strain evidence="2">cv. G240</strain>
    </source>
</reference>
<reference evidence="1 2" key="2">
    <citation type="submission" date="2020-07" db="EMBL/GenBank/DDBJ databases">
        <title>Genome assembly of wild tea tree DASZ reveals pedigree and selection history of tea varieties.</title>
        <authorList>
            <person name="Zhang W."/>
        </authorList>
    </citation>
    <scope>NUCLEOTIDE SEQUENCE [LARGE SCALE GENOMIC DNA]</scope>
    <source>
        <strain evidence="2">cv. G240</strain>
        <tissue evidence="1">Leaf</tissue>
    </source>
</reference>
<keyword evidence="2" id="KW-1185">Reference proteome</keyword>
<evidence type="ECO:0000313" key="1">
    <source>
        <dbReference type="EMBL" id="KAF5935940.1"/>
    </source>
</evidence>
<comment type="caution">
    <text evidence="1">The sequence shown here is derived from an EMBL/GenBank/DDBJ whole genome shotgun (WGS) entry which is preliminary data.</text>
</comment>